<dbReference type="Proteomes" id="UP001317322">
    <property type="component" value="Chromosome"/>
</dbReference>
<evidence type="ECO:0000313" key="2">
    <source>
        <dbReference type="EMBL" id="UUI67121.1"/>
    </source>
</evidence>
<dbReference type="EMBL" id="CP101989">
    <property type="protein sequence ID" value="UUI67121.1"/>
    <property type="molecule type" value="Genomic_DNA"/>
</dbReference>
<sequence length="84" mass="8780">MGAPVDASRPRGTCGRLGQDAAGVEAAGVLDDEPDVAGAGVEVLDDVLDDESVDELDDESDDVLDDVPELPDRFDDEPARASLR</sequence>
<protein>
    <submittedName>
        <fullName evidence="2">Uncharacterized protein</fullName>
    </submittedName>
</protein>
<evidence type="ECO:0000313" key="3">
    <source>
        <dbReference type="Proteomes" id="UP001317322"/>
    </source>
</evidence>
<gene>
    <name evidence="2" type="ORF">NP075_04315</name>
</gene>
<evidence type="ECO:0000256" key="1">
    <source>
        <dbReference type="SAM" id="MobiDB-lite"/>
    </source>
</evidence>
<accession>A0ABY5KCE2</accession>
<organism evidence="2 3">
    <name type="scientific">Cellulomonas wangsupingiae</name>
    <dbReference type="NCBI Taxonomy" id="2968085"/>
    <lineage>
        <taxon>Bacteria</taxon>
        <taxon>Bacillati</taxon>
        <taxon>Actinomycetota</taxon>
        <taxon>Actinomycetes</taxon>
        <taxon>Micrococcales</taxon>
        <taxon>Cellulomonadaceae</taxon>
        <taxon>Cellulomonas</taxon>
    </lineage>
</organism>
<reference evidence="2 3" key="1">
    <citation type="submission" date="2022-07" db="EMBL/GenBank/DDBJ databases">
        <title>Novel species in genus cellulomonas.</title>
        <authorList>
            <person name="Ye L."/>
        </authorList>
    </citation>
    <scope>NUCLEOTIDE SEQUENCE [LARGE SCALE GENOMIC DNA]</scope>
    <source>
        <strain evidence="3">zg-Y908</strain>
    </source>
</reference>
<name>A0ABY5KCE2_9CELL</name>
<proteinExistence type="predicted"/>
<dbReference type="RefSeq" id="WP_227564078.1">
    <property type="nucleotide sequence ID" value="NZ_CP101989.1"/>
</dbReference>
<keyword evidence="3" id="KW-1185">Reference proteome</keyword>
<feature type="region of interest" description="Disordered" evidence="1">
    <location>
        <begin position="52"/>
        <end position="84"/>
    </location>
</feature>
<feature type="compositionally biased region" description="Basic and acidic residues" evidence="1">
    <location>
        <begin position="70"/>
        <end position="84"/>
    </location>
</feature>
<feature type="compositionally biased region" description="Acidic residues" evidence="1">
    <location>
        <begin position="52"/>
        <end position="69"/>
    </location>
</feature>